<feature type="signal peptide" evidence="1">
    <location>
        <begin position="1"/>
        <end position="27"/>
    </location>
</feature>
<gene>
    <name evidence="2" type="ORF">HW347_18380</name>
</gene>
<evidence type="ECO:0000256" key="1">
    <source>
        <dbReference type="SAM" id="SignalP"/>
    </source>
</evidence>
<evidence type="ECO:0000313" key="3">
    <source>
        <dbReference type="Proteomes" id="UP000740413"/>
    </source>
</evidence>
<keyword evidence="3" id="KW-1185">Reference proteome</keyword>
<reference evidence="3" key="2">
    <citation type="submission" date="2023-07" db="EMBL/GenBank/DDBJ databases">
        <title>Zobellia barbeyronii sp. nov., a new marine flavobacterium, isolated from green and red algae.</title>
        <authorList>
            <person name="Nedashkovskaya O.I."/>
            <person name="Otstavnykh N."/>
            <person name="Zhukova N."/>
            <person name="Guzev K."/>
            <person name="Chausova V."/>
            <person name="Tekutyeva L."/>
            <person name="Mikhailov V."/>
            <person name="Isaeva M."/>
        </authorList>
    </citation>
    <scope>NUCLEOTIDE SEQUENCE [LARGE SCALE GENOMIC DNA]</scope>
    <source>
        <strain evidence="3">KMM 6746</strain>
    </source>
</reference>
<feature type="chain" id="PRO_5047054034" evidence="1">
    <location>
        <begin position="28"/>
        <end position="2930"/>
    </location>
</feature>
<dbReference type="Pfam" id="PF13585">
    <property type="entry name" value="CHU_C"/>
    <property type="match status" value="1"/>
</dbReference>
<comment type="caution">
    <text evidence="2">The sequence shown here is derived from an EMBL/GenBank/DDBJ whole genome shotgun (WGS) entry which is preliminary data.</text>
</comment>
<keyword evidence="1" id="KW-0732">Signal</keyword>
<name>A0ABS5WIN9_9FLAO</name>
<protein>
    <submittedName>
        <fullName evidence="2">T9SS type B sorting domain-containing protein</fullName>
    </submittedName>
</protein>
<sequence length="2930" mass="308152">MLPKKTQRILYALLLMTFSVVCTSAIAGKTAFKIYDEVASAVKEVVTVKSETTDNATTISNKVLTSSTTKKVAAAPPMFATIIQNADEEVGCTADGSTVARFNLCGDSDDQIISLSGSYSSVSWQVLGGSCSPNINQDCPNTNISCYTEVAITDTFQLDASAISASTGAEYRVVADGQQYFFKVKKSTISYGISSKDYVCNSPGRIEITGLPNSYQFQLLEAGAIVRPYQSSSIFSTLDAGTYTVQARLNIPGELCEYLIGPIEIEQVDIDIDVTFTNPVCSGETGTIDVSINPEVPGPYVYTLLDDSGAEIEFTSTISSNTYTFGAVSEGTYAVKVETNDCKEDIPNGIAAPIQYTDTSGDPITVGTGLNPITVATDTNGMSFGCSTISSIDIDVTPSGGSGTYSYTVTGGGSGTSGGNFTGTSSYTVTSPGTYTFFITDDQGCTAEKSEYVAELTPPDVTAADIVGTCTNGGGKVEFTVTDPKGFNLEYRATNNAGDPFTSSSTIPVTDDTYTIVEVQYSQGAFSCVLSLGPITVTSAGGLSGSASLTQDYTCANAGGIIDFAVATGGSGTGYEYSIDNSTYQPGTSFTGLAPGNYIPYIKDDAGCFQALTPIDITEPIPPTSITFAQDDLDCSTGTSRVTIDVLPATFTVAQYEIISSTPSTTLPAAQASNVFPGLDLDTSYQFEITDANGCTYPASFTTGGFSTIRARVKSGGDRRVCPGATDGTGAFLVDGYGIDYDYTINRTAPTAAVITGTTTSTDLEIPITGLGAGTYEITVTDNETNCTSTTSFDVEEAASPLSITAAETAMSCQNNNIGRVTGTATGGFGGYRYELQWPTASTVQGPKTGRTFGNLTEEGTYTLTVIDSEGCTASTTFALTSVDAPTITTGAIDYCYSATNDGEITVTSTAGTAALGTHEYRINGGTLVPGVAGSHTFTGLVPGNYTIEVVDANGCTASTSAIRIPPQIQVSLDLNREIDCGGDGEMQITVSGGDITNLASTSYTIFRNGVAVPAHTAIPLTSNTFDYTMNFTEFGDYTVEVSDNNGCSILSEPLTFAEPTNIAATHRIVGPSCGDANSGFVEVIPTVSSGVPPFEVVFAPVGELQSNPLDPNSPTGDAITYNYSDQTIYSGLAAGDYEYVVRDARNCVTAVTVVSVVTDPIGAPDATVTPIDATCTTGDLSGGVIVDLPTTGVENYTVVIEDNFGNPFYTQNNVADIDFPLTINDPSLIPGNYQVIVLDSRGCNDIDPFTIDSASLDITPIYPTPPPTCSPGGTTVCIDITGGTSGSYEVRLLENPALAWETPNGAPALPDQHCFSGLLWGTSYTVEVRDTVTNCIYEEVITLPDGPGLNVTMTIDNATCYNGNVGLEYTITSGTGPYNVIITDLDTGIEEVNLSNSVLTNDLIQVPAGHYGISVEDTTTFCSGGAEAEAILNLPRVDVIDNQNANCNALGQITVRANGGTAPYEFAFVEQGTLAPGVAPAPSEFDSSPTKELVGSITGITYDIWVMDAGGCPASTSAAIIQTNPDLPLLDPVVDNQCDVTATAATGFDITLSLPGDFDTPTFTLNGVSQTVANSGDPAINTTATFTVNSVGSYTYDIIDANGCNIDGVAEVYQVLTASGDFEIEPNCEEADGSIRITTDGGSGNFNYTLSGFDIGGNPVSMTILDDGDDTVYNPIVDFTNVPPGTYDVIIEDQIVRDGVGQCATSVNSIIRSAPTSPDIDETGATDVSCNGLNDGSISASIIAGTDVDGIKEYNLYNTDLISMPSNYDVTTRDETNISGSFLGLTPGTYVLEVVTDRNCYDREEVVINEPPVFSVNATAGTLLCEVGANRYSTTILTATVNGIGNGADYGFKINATDSYQTTSLNTMDFVIVDNGLQQTFNVYAIDSNGCEYISADVVIDPPNNVTATITQVSPMDCENPERVRVTVTGSTNFIIEDQGFSVSPVGDQAQPSGSFVEFDLPMVAGEYNLRVNDVGGCTYPIVAYVVDEPVVPTVAIIESQAVSCFGTTSGELSIDVSGFTGEYEYWVYQSNDPGFSGGVFGAPVAGNSNGIVDIATDGNPFIITGLEGGNHRVVIRESNKTVAGCNVFSNATPINTPNGDLLITDLDEVGRVGCSNDLGEIVVTTQGGWDAAPYEYMLEYESTVGSGFTPHSNASYATFAANGSNTTFSGLASGNYRVTVRDAELCTHTLEKELFSVPDIEVEAIITRELECPTGNDAIILAVDPTDSSTPGAIGGVPGAGYQYRLLHLADNDNTNIVSTTGYQSSPEFSGTSGVIPGGWYAVEVASALGCGVVSAPIPVIPPPPINPALIQTSVPACGNAATMMIRVNNPQGGTYEYSVNGSGGPWTLISGTDTNGLPIAAGIPGTIGSSYRYEVRKVGSSGSCLAVKTNGITITDAEALSIDINSPTFDVSCAYEVDGRIEAIANGGTGIYEFRIYNSDPGTDAFVAETMPTYENRADQDFGTFENLDAGSYWISVISRANCGEVQGPFTIAPAIPVNITGISTPTTCFGETDGTITMEVTSGTGGLVQFAIEPNLSEFFSDPANPTTYTFTDLPANTPSNPTYTVLAQDAEGCPQTFEITVTEPTVLEITDFDTTPETCIGFEDGTAQITVTGGTPFIDSVTMVEYYETRLVGPNSDGTEVFLRNDNLSFNGLIGGEGYIVFVQDANGCNTNVFIPIEIGVDLTASPLVQYGCEGIFPNSTASVQMQEESLVSELLFALNPIDPTDAITALATTDRSWGDLTPGNYTAYIYHENGCTNFVDFTIDAYDPLTLIAEKTGPNEITATAEGGFGGYEFFFDGQSYGSEGLYTTTESGEVEIRVVDQNGCVAVAVIPFEFTGMLEIPNFFTPNGDNENDFWAPGNREFFPNIEVIIYDRYGRVVAELDQVNKWDGLYEGKELPTGDYWYVVNQNDDRDIRYVGHFTLYR</sequence>
<dbReference type="Proteomes" id="UP000740413">
    <property type="component" value="Unassembled WGS sequence"/>
</dbReference>
<dbReference type="EMBL" id="JACATN010000006">
    <property type="protein sequence ID" value="MBT2163245.1"/>
    <property type="molecule type" value="Genomic_DNA"/>
</dbReference>
<evidence type="ECO:0000313" key="2">
    <source>
        <dbReference type="EMBL" id="MBT2163245.1"/>
    </source>
</evidence>
<dbReference type="Pfam" id="PF13573">
    <property type="entry name" value="SprB"/>
    <property type="match status" value="3"/>
</dbReference>
<dbReference type="RefSeq" id="WP_214613207.1">
    <property type="nucleotide sequence ID" value="NZ_JACATN010000006.1"/>
</dbReference>
<dbReference type="InterPro" id="IPR026341">
    <property type="entry name" value="T9SS_type_B"/>
</dbReference>
<dbReference type="InterPro" id="IPR025667">
    <property type="entry name" value="SprB_repeat"/>
</dbReference>
<dbReference type="NCBIfam" id="TIGR04131">
    <property type="entry name" value="Bac_Flav_CTERM"/>
    <property type="match status" value="1"/>
</dbReference>
<reference evidence="2 3" key="1">
    <citation type="submission" date="2020-06" db="EMBL/GenBank/DDBJ databases">
        <authorList>
            <person name="Isaeva M.P."/>
            <person name="Chernysheva N.Y."/>
        </authorList>
    </citation>
    <scope>NUCLEOTIDE SEQUENCE [LARGE SCALE GENOMIC DNA]</scope>
    <source>
        <strain evidence="2 3">KMM 6746</strain>
    </source>
</reference>
<accession>A0ABS5WIN9</accession>
<organism evidence="2 3">
    <name type="scientific">Zobellia barbeyronii</name>
    <dbReference type="NCBI Taxonomy" id="2748009"/>
    <lineage>
        <taxon>Bacteria</taxon>
        <taxon>Pseudomonadati</taxon>
        <taxon>Bacteroidota</taxon>
        <taxon>Flavobacteriia</taxon>
        <taxon>Flavobacteriales</taxon>
        <taxon>Flavobacteriaceae</taxon>
        <taxon>Zobellia</taxon>
    </lineage>
</organism>
<proteinExistence type="predicted"/>